<proteinExistence type="predicted"/>
<name>A0AB39TUV0_9ACTN</name>
<evidence type="ECO:0000313" key="1">
    <source>
        <dbReference type="EMBL" id="XDQ82916.1"/>
    </source>
</evidence>
<dbReference type="RefSeq" id="WP_369185146.1">
    <property type="nucleotide sequence ID" value="NZ_CP163445.1"/>
</dbReference>
<sequence length="516" mass="56738">MAPEDTAILIGVSRYQDPLLLDVPAALNSLHAMRRLLTDPDLCGWPEDRVIVLEDPAGAADLALRLHRLAEETTGTLLIYFVGHGVISRTGALCLATGDTQLRYPDLTGLEYNKVRSAVLDSPAKVTLMILDCCYSGRVIHGLASADLSDLATATEIHGAYTLTAADQTAHVPPPEEQKTACTSFTGALHEIVRDGIPGAPMMLALSDIYPKLKHALVTRGLPEPNQRGTDTVESYPFSRNVAYTGGTGFRLVPREREDLFLKILDAQPSYDLTLESIEKLEADLPGVYLLHQASEGHVQKIVYVGKSDRSIADPLGRHWRKIEGRCHIDPSDFSFSYLRLDDDLSYVAADLLAIRRLRALGLTPPWNQNGFGLRDAGRMRDSTRLNSHHFDVLHPIDLSWTLRAHGSSFDLTAQEFVDLLKGELPYAFRSERRGATLDGIKLTIPEGPLSADQAFRLLAAAAGDEWQISALMGQVLMYREQNARYPSAIRYYVGADAMGAVPDVHEIADPSDSDY</sequence>
<organism evidence="1">
    <name type="scientific">Streptomyces sp. Y1</name>
    <dbReference type="NCBI Taxonomy" id="3238634"/>
    <lineage>
        <taxon>Bacteria</taxon>
        <taxon>Bacillati</taxon>
        <taxon>Actinomycetota</taxon>
        <taxon>Actinomycetes</taxon>
        <taxon>Kitasatosporales</taxon>
        <taxon>Streptomycetaceae</taxon>
        <taxon>Streptomyces</taxon>
    </lineage>
</organism>
<dbReference type="AlphaFoldDB" id="A0AB39TUV0"/>
<gene>
    <name evidence="1" type="ORF">AB2U05_32670</name>
</gene>
<dbReference type="NCBIfam" id="NF047832">
    <property type="entry name" value="caspase_w_EACC1"/>
    <property type="match status" value="1"/>
</dbReference>
<accession>A0AB39TUV0</accession>
<dbReference type="EMBL" id="CP163445">
    <property type="protein sequence ID" value="XDQ82916.1"/>
    <property type="molecule type" value="Genomic_DNA"/>
</dbReference>
<dbReference type="Gene3D" id="3.40.50.1460">
    <property type="match status" value="1"/>
</dbReference>
<reference evidence="1" key="1">
    <citation type="submission" date="2024-07" db="EMBL/GenBank/DDBJ databases">
        <authorList>
            <person name="Yu S.T."/>
        </authorList>
    </citation>
    <scope>NUCLEOTIDE SEQUENCE</scope>
    <source>
        <strain evidence="1">Y1</strain>
    </source>
</reference>
<protein>
    <submittedName>
        <fullName evidence="1">Caspase domain-containing protein</fullName>
    </submittedName>
</protein>